<dbReference type="EMBL" id="BAAAWD010000019">
    <property type="protein sequence ID" value="GAA3031151.1"/>
    <property type="molecule type" value="Genomic_DNA"/>
</dbReference>
<name>A0ABP6L2V0_9ACTN</name>
<dbReference type="InterPro" id="IPR023214">
    <property type="entry name" value="HAD_sf"/>
</dbReference>
<proteinExistence type="predicted"/>
<dbReference type="NCBIfam" id="TIGR01460">
    <property type="entry name" value="HAD-SF-IIA"/>
    <property type="match status" value="1"/>
</dbReference>
<feature type="region of interest" description="Disordered" evidence="1">
    <location>
        <begin position="286"/>
        <end position="387"/>
    </location>
</feature>
<accession>A0ABP6L2V0</accession>
<dbReference type="Proteomes" id="UP001499930">
    <property type="component" value="Unassembled WGS sequence"/>
</dbReference>
<organism evidence="2 3">
    <name type="scientific">Streptosporangium longisporum</name>
    <dbReference type="NCBI Taxonomy" id="46187"/>
    <lineage>
        <taxon>Bacteria</taxon>
        <taxon>Bacillati</taxon>
        <taxon>Actinomycetota</taxon>
        <taxon>Actinomycetes</taxon>
        <taxon>Streptosporangiales</taxon>
        <taxon>Streptosporangiaceae</taxon>
        <taxon>Streptosporangium</taxon>
    </lineage>
</organism>
<dbReference type="PANTHER" id="PTHR19288:SF95">
    <property type="entry name" value="D-GLYCEROL 3-PHOSPHATE PHOSPHATASE"/>
    <property type="match status" value="1"/>
</dbReference>
<dbReference type="Gene3D" id="3.40.50.1000">
    <property type="entry name" value="HAD superfamily/HAD-like"/>
    <property type="match status" value="2"/>
</dbReference>
<dbReference type="SUPFAM" id="SSF56784">
    <property type="entry name" value="HAD-like"/>
    <property type="match status" value="1"/>
</dbReference>
<dbReference type="InterPro" id="IPR006357">
    <property type="entry name" value="HAD-SF_hydro_IIA"/>
</dbReference>
<dbReference type="InterPro" id="IPR036412">
    <property type="entry name" value="HAD-like_sf"/>
</dbReference>
<reference evidence="3" key="1">
    <citation type="journal article" date="2019" name="Int. J. Syst. Evol. Microbiol.">
        <title>The Global Catalogue of Microorganisms (GCM) 10K type strain sequencing project: providing services to taxonomists for standard genome sequencing and annotation.</title>
        <authorList>
            <consortium name="The Broad Institute Genomics Platform"/>
            <consortium name="The Broad Institute Genome Sequencing Center for Infectious Disease"/>
            <person name="Wu L."/>
            <person name="Ma J."/>
        </authorList>
    </citation>
    <scope>NUCLEOTIDE SEQUENCE [LARGE SCALE GENOMIC DNA]</scope>
    <source>
        <strain evidence="3">JCM 3106</strain>
    </source>
</reference>
<dbReference type="Pfam" id="PF13344">
    <property type="entry name" value="Hydrolase_6"/>
    <property type="match status" value="1"/>
</dbReference>
<evidence type="ECO:0000256" key="1">
    <source>
        <dbReference type="SAM" id="MobiDB-lite"/>
    </source>
</evidence>
<evidence type="ECO:0000313" key="3">
    <source>
        <dbReference type="Proteomes" id="UP001499930"/>
    </source>
</evidence>
<comment type="caution">
    <text evidence="2">The sequence shown here is derived from an EMBL/GenBank/DDBJ whole genome shotgun (WGS) entry which is preliminary data.</text>
</comment>
<dbReference type="PANTHER" id="PTHR19288">
    <property type="entry name" value="4-NITROPHENYLPHOSPHATASE-RELATED"/>
    <property type="match status" value="1"/>
</dbReference>
<feature type="compositionally biased region" description="Gly residues" evidence="1">
    <location>
        <begin position="288"/>
        <end position="297"/>
    </location>
</feature>
<dbReference type="Pfam" id="PF13242">
    <property type="entry name" value="Hydrolase_like"/>
    <property type="match status" value="1"/>
</dbReference>
<evidence type="ECO:0000313" key="2">
    <source>
        <dbReference type="EMBL" id="GAA3031151.1"/>
    </source>
</evidence>
<protein>
    <submittedName>
        <fullName evidence="2">Uncharacterized protein</fullName>
    </submittedName>
</protein>
<feature type="compositionally biased region" description="Low complexity" evidence="1">
    <location>
        <begin position="359"/>
        <end position="369"/>
    </location>
</feature>
<keyword evidence="3" id="KW-1185">Reference proteome</keyword>
<gene>
    <name evidence="2" type="ORF">GCM10017559_67660</name>
</gene>
<sequence>MDTNTLIDPYDTLLLDLDGVVYLGRAAVPGAPESLREAAGRGVRLAYVTNNASRTPAAIAQHLSDLGAPATAEDVVTSAQAAARLVAERFGPGAAVLVVGGMGLRVALRAHGLRPVSTARDAPVAVVQGMALDLSYGLLAEGALAVRGGALFVAANTDSTLPTARGELPGNGSMVRVIATATGVEPVVAGKPAPPLHRESMLRTGSRRPLVVGDRLDTDIEGATNAGVDSLLVLTGVATPLDLLTAEPRHRPTYVAADLSALHLPYPEVRSTGRGWVCQGWTARWEGGRAGPGGGGRCARRAPGGLRGDLGGDGRGTGGGGDGQGGAGRRPAPAGLRPRPRLHPLTPPARRPRRPSSPGPRTTDPGPRTSDPELDPGPSASADLVRARRVSRRPGLVYAGAPGTSSEELAQAQEVAEAGVDLDPAAEDGASHVELPVHQGDQVVAADGQFHLGPAVVARSQVLEGAETAVVETAVEGDAQILDVAADAAFDHVPGAALLVDLVELLAEFAQCRPALVDGRHRVALPSPAGPARIPLRYGR</sequence>
<feature type="compositionally biased region" description="Gly residues" evidence="1">
    <location>
        <begin position="305"/>
        <end position="328"/>
    </location>
</feature>